<reference evidence="1" key="1">
    <citation type="submission" date="2019-05" db="EMBL/GenBank/DDBJ databases">
        <authorList>
            <person name="Piombo E."/>
        </authorList>
    </citation>
    <scope>NUCLEOTIDE SEQUENCE</scope>
    <source>
        <strain evidence="1">C2S</strain>
    </source>
</reference>
<comment type="caution">
    <text evidence="1">The sequence shown here is derived from an EMBL/GenBank/DDBJ whole genome shotgun (WGS) entry which is preliminary data.</text>
</comment>
<evidence type="ECO:0000313" key="2">
    <source>
        <dbReference type="Proteomes" id="UP000760494"/>
    </source>
</evidence>
<accession>A0A9Q9RE97</accession>
<evidence type="ECO:0000313" key="1">
    <source>
        <dbReference type="EMBL" id="VTT58624.1"/>
    </source>
</evidence>
<proteinExistence type="predicted"/>
<organism evidence="1 2">
    <name type="scientific">Fusarium fujikuroi</name>
    <name type="common">Bakanae and foot rot disease fungus</name>
    <name type="synonym">Gibberella fujikuroi</name>
    <dbReference type="NCBI Taxonomy" id="5127"/>
    <lineage>
        <taxon>Eukaryota</taxon>
        <taxon>Fungi</taxon>
        <taxon>Dikarya</taxon>
        <taxon>Ascomycota</taxon>
        <taxon>Pezizomycotina</taxon>
        <taxon>Sordariomycetes</taxon>
        <taxon>Hypocreomycetidae</taxon>
        <taxon>Hypocreales</taxon>
        <taxon>Nectriaceae</taxon>
        <taxon>Fusarium</taxon>
        <taxon>Fusarium fujikuroi species complex</taxon>
    </lineage>
</organism>
<dbReference type="EMBL" id="CABFJX010000023">
    <property type="protein sequence ID" value="VTT58624.1"/>
    <property type="molecule type" value="Genomic_DNA"/>
</dbReference>
<protein>
    <submittedName>
        <fullName evidence="1">Uncharacterized protein</fullName>
    </submittedName>
</protein>
<dbReference type="AlphaFoldDB" id="A0A9Q9RE97"/>
<sequence>MLKYFFKDNLYNLKDLVYKMSFAVIKRFYKGYYKWLISGLYLLFAKGTVIIRRGRYGYSGIAVLQEAKDWLDKLIGSWWKKGRL</sequence>
<gene>
    <name evidence="1" type="ORF">C2S_13994</name>
</gene>
<dbReference type="Proteomes" id="UP000760494">
    <property type="component" value="Unassembled WGS sequence"/>
</dbReference>
<name>A0A9Q9RE97_FUSFU</name>